<name>A0A517PQC0_9PLAN</name>
<sequence length="61" mass="7120">MAILSENDKQLILDLAVNKIELDEFYERYSVNISDDHSYVLRMLELAEQAQDAETIWSEIS</sequence>
<gene>
    <name evidence="1" type="ORF">HG66A1_33770</name>
</gene>
<dbReference type="Proteomes" id="UP000320421">
    <property type="component" value="Chromosome"/>
</dbReference>
<keyword evidence="2" id="KW-1185">Reference proteome</keyword>
<reference evidence="1 2" key="1">
    <citation type="submission" date="2019-02" db="EMBL/GenBank/DDBJ databases">
        <title>Deep-cultivation of Planctomycetes and their phenomic and genomic characterization uncovers novel biology.</title>
        <authorList>
            <person name="Wiegand S."/>
            <person name="Jogler M."/>
            <person name="Boedeker C."/>
            <person name="Pinto D."/>
            <person name="Vollmers J."/>
            <person name="Rivas-Marin E."/>
            <person name="Kohn T."/>
            <person name="Peeters S.H."/>
            <person name="Heuer A."/>
            <person name="Rast P."/>
            <person name="Oberbeckmann S."/>
            <person name="Bunk B."/>
            <person name="Jeske O."/>
            <person name="Meyerdierks A."/>
            <person name="Storesund J.E."/>
            <person name="Kallscheuer N."/>
            <person name="Luecker S."/>
            <person name="Lage O.M."/>
            <person name="Pohl T."/>
            <person name="Merkel B.J."/>
            <person name="Hornburger P."/>
            <person name="Mueller R.-W."/>
            <person name="Bruemmer F."/>
            <person name="Labrenz M."/>
            <person name="Spormann A.M."/>
            <person name="Op den Camp H."/>
            <person name="Overmann J."/>
            <person name="Amann R."/>
            <person name="Jetten M.S.M."/>
            <person name="Mascher T."/>
            <person name="Medema M.H."/>
            <person name="Devos D.P."/>
            <person name="Kaster A.-K."/>
            <person name="Ovreas L."/>
            <person name="Rohde M."/>
            <person name="Galperin M.Y."/>
            <person name="Jogler C."/>
        </authorList>
    </citation>
    <scope>NUCLEOTIDE SEQUENCE [LARGE SCALE GENOMIC DNA]</scope>
    <source>
        <strain evidence="1 2">HG66A1</strain>
    </source>
</reference>
<dbReference type="RefSeq" id="WP_197996621.1">
    <property type="nucleotide sequence ID" value="NZ_CP036266.1"/>
</dbReference>
<accession>A0A517PQC0</accession>
<protein>
    <submittedName>
        <fullName evidence="1">Uncharacterized protein</fullName>
    </submittedName>
</protein>
<evidence type="ECO:0000313" key="2">
    <source>
        <dbReference type="Proteomes" id="UP000320421"/>
    </source>
</evidence>
<dbReference type="EMBL" id="CP036266">
    <property type="protein sequence ID" value="QDT21574.1"/>
    <property type="molecule type" value="Genomic_DNA"/>
</dbReference>
<proteinExistence type="predicted"/>
<dbReference type="AlphaFoldDB" id="A0A517PQC0"/>
<evidence type="ECO:0000313" key="1">
    <source>
        <dbReference type="EMBL" id="QDT21574.1"/>
    </source>
</evidence>
<organism evidence="1 2">
    <name type="scientific">Gimesia chilikensis</name>
    <dbReference type="NCBI Taxonomy" id="2605989"/>
    <lineage>
        <taxon>Bacteria</taxon>
        <taxon>Pseudomonadati</taxon>
        <taxon>Planctomycetota</taxon>
        <taxon>Planctomycetia</taxon>
        <taxon>Planctomycetales</taxon>
        <taxon>Planctomycetaceae</taxon>
        <taxon>Gimesia</taxon>
    </lineage>
</organism>